<evidence type="ECO:0000313" key="5">
    <source>
        <dbReference type="EMBL" id="HED30911.1"/>
    </source>
</evidence>
<keyword evidence="1" id="KW-0813">Transport</keyword>
<gene>
    <name evidence="5" type="ORF">ENN50_04345</name>
</gene>
<dbReference type="Gene3D" id="3.40.50.300">
    <property type="entry name" value="P-loop containing nucleotide triphosphate hydrolases"/>
    <property type="match status" value="1"/>
</dbReference>
<accession>A0A831WUK8</accession>
<name>A0A831WUK8_PROAE</name>
<evidence type="ECO:0000259" key="4">
    <source>
        <dbReference type="PROSITE" id="PS50893"/>
    </source>
</evidence>
<dbReference type="Pfam" id="PF00005">
    <property type="entry name" value="ABC_tran"/>
    <property type="match status" value="1"/>
</dbReference>
<keyword evidence="3 5" id="KW-0067">ATP-binding</keyword>
<dbReference type="SMART" id="SM00382">
    <property type="entry name" value="AAA"/>
    <property type="match status" value="1"/>
</dbReference>
<sequence length="249" mass="28278">MGSEILRCNGLSKKFGQPTVLESFSCSLRRGEVMGIVGPSGCGKTTILRMIAGLEQPTSGTVELVRPDARLAYIFQEERLIPWFTVQENIRFVLSQKHQERTSRELVRDALEAVRLIGYADYYPDQLSGGMRQRVALARGLAYQPDIFLMDEPFSGLDFPLRMQMIEFLDELLKETGISVIFISHDTREITHLCDRVAVLNGSPGRLGHIIELQPKNRRMEHPGYLQKMEEEMLRCMVEGSDENAEKIT</sequence>
<dbReference type="PANTHER" id="PTHR42781:SF8">
    <property type="entry name" value="BICARBONATE TRANSPORT ATP-BINDING PROTEIN CMPC"/>
    <property type="match status" value="1"/>
</dbReference>
<evidence type="ECO:0000256" key="3">
    <source>
        <dbReference type="ARBA" id="ARBA00022840"/>
    </source>
</evidence>
<protein>
    <submittedName>
        <fullName evidence="5">ATP-binding cassette domain-containing protein</fullName>
    </submittedName>
</protein>
<proteinExistence type="predicted"/>
<dbReference type="InterPro" id="IPR050093">
    <property type="entry name" value="ABC_SmlMolc_Importer"/>
</dbReference>
<dbReference type="Proteomes" id="UP000886335">
    <property type="component" value="Unassembled WGS sequence"/>
</dbReference>
<keyword evidence="2" id="KW-0547">Nucleotide-binding</keyword>
<dbReference type="GO" id="GO:0005524">
    <property type="term" value="F:ATP binding"/>
    <property type="evidence" value="ECO:0007669"/>
    <property type="project" value="UniProtKB-KW"/>
</dbReference>
<dbReference type="InterPro" id="IPR017871">
    <property type="entry name" value="ABC_transporter-like_CS"/>
</dbReference>
<dbReference type="PROSITE" id="PS00211">
    <property type="entry name" value="ABC_TRANSPORTER_1"/>
    <property type="match status" value="1"/>
</dbReference>
<evidence type="ECO:0000256" key="2">
    <source>
        <dbReference type="ARBA" id="ARBA00022741"/>
    </source>
</evidence>
<dbReference type="InterPro" id="IPR003439">
    <property type="entry name" value="ABC_transporter-like_ATP-bd"/>
</dbReference>
<comment type="caution">
    <text evidence="5">The sequence shown here is derived from an EMBL/GenBank/DDBJ whole genome shotgun (WGS) entry which is preliminary data.</text>
</comment>
<dbReference type="PANTHER" id="PTHR42781">
    <property type="entry name" value="SPERMIDINE/PUTRESCINE IMPORT ATP-BINDING PROTEIN POTA"/>
    <property type="match status" value="1"/>
</dbReference>
<dbReference type="EMBL" id="DSBW01000099">
    <property type="protein sequence ID" value="HED30911.1"/>
    <property type="molecule type" value="Genomic_DNA"/>
</dbReference>
<evidence type="ECO:0000256" key="1">
    <source>
        <dbReference type="ARBA" id="ARBA00022448"/>
    </source>
</evidence>
<organism evidence="5">
    <name type="scientific">Prosthecochloris aestuarii</name>
    <dbReference type="NCBI Taxonomy" id="1102"/>
    <lineage>
        <taxon>Bacteria</taxon>
        <taxon>Pseudomonadati</taxon>
        <taxon>Chlorobiota</taxon>
        <taxon>Chlorobiia</taxon>
        <taxon>Chlorobiales</taxon>
        <taxon>Chlorobiaceae</taxon>
        <taxon>Prosthecochloris</taxon>
    </lineage>
</organism>
<dbReference type="InterPro" id="IPR027417">
    <property type="entry name" value="P-loop_NTPase"/>
</dbReference>
<dbReference type="AlphaFoldDB" id="A0A831WUK8"/>
<dbReference type="GO" id="GO:0016887">
    <property type="term" value="F:ATP hydrolysis activity"/>
    <property type="evidence" value="ECO:0007669"/>
    <property type="project" value="InterPro"/>
</dbReference>
<reference evidence="5" key="1">
    <citation type="journal article" date="2020" name="mSystems">
        <title>Genome- and Community-Level Interaction Insights into Carbon Utilization and Element Cycling Functions of Hydrothermarchaeota in Hydrothermal Sediment.</title>
        <authorList>
            <person name="Zhou Z."/>
            <person name="Liu Y."/>
            <person name="Xu W."/>
            <person name="Pan J."/>
            <person name="Luo Z.H."/>
            <person name="Li M."/>
        </authorList>
    </citation>
    <scope>NUCLEOTIDE SEQUENCE [LARGE SCALE GENOMIC DNA]</scope>
    <source>
        <strain evidence="5">SpSt-1181</strain>
    </source>
</reference>
<feature type="domain" description="ABC transporter" evidence="4">
    <location>
        <begin position="6"/>
        <end position="226"/>
    </location>
</feature>
<dbReference type="SUPFAM" id="SSF52540">
    <property type="entry name" value="P-loop containing nucleoside triphosphate hydrolases"/>
    <property type="match status" value="1"/>
</dbReference>
<dbReference type="PROSITE" id="PS50893">
    <property type="entry name" value="ABC_TRANSPORTER_2"/>
    <property type="match status" value="1"/>
</dbReference>
<dbReference type="InterPro" id="IPR003593">
    <property type="entry name" value="AAA+_ATPase"/>
</dbReference>